<keyword evidence="1" id="KW-0812">Transmembrane</keyword>
<keyword evidence="1" id="KW-0472">Membrane</keyword>
<feature type="transmembrane region" description="Helical" evidence="1">
    <location>
        <begin position="73"/>
        <end position="93"/>
    </location>
</feature>
<sequence length="233" mass="26095">MARTPEIVFYPAYTPPYSPYHIDVDSPVNVDPDVKHDDLKRSTDNQSERRFYSGSNMNMMRGPWWMLGFEKRLNLGLFLFCGGAAIGFSLASAQKLSFQRLVETTTPVEGYWYQKLPWKVFIILHIMTTIPATFFSVFCFLPITFKMWPRLHMAAGYIVSLLLAVSCVAGGVAARRAQGGELGVQLGYYVLASGAATSVVVGCIEGWRGAFDAHREWMLRAWIYNGALVATTL</sequence>
<feature type="transmembrane region" description="Helical" evidence="1">
    <location>
        <begin position="186"/>
        <end position="207"/>
    </location>
</feature>
<evidence type="ECO:0008006" key="4">
    <source>
        <dbReference type="Google" id="ProtNLM"/>
    </source>
</evidence>
<feature type="transmembrane region" description="Helical" evidence="1">
    <location>
        <begin position="120"/>
        <end position="143"/>
    </location>
</feature>
<name>A0A8H3HDX3_9AGAM</name>
<gene>
    <name evidence="2" type="ORF">RDB_LOCUS119637</name>
</gene>
<proteinExistence type="predicted"/>
<feature type="transmembrane region" description="Helical" evidence="1">
    <location>
        <begin position="155"/>
        <end position="174"/>
    </location>
</feature>
<evidence type="ECO:0000313" key="3">
    <source>
        <dbReference type="Proteomes" id="UP000663850"/>
    </source>
</evidence>
<dbReference type="EMBL" id="CAJMWZ010006442">
    <property type="protein sequence ID" value="CAE6522184.1"/>
    <property type="molecule type" value="Genomic_DNA"/>
</dbReference>
<evidence type="ECO:0000256" key="1">
    <source>
        <dbReference type="SAM" id="Phobius"/>
    </source>
</evidence>
<comment type="caution">
    <text evidence="2">The sequence shown here is derived from an EMBL/GenBank/DDBJ whole genome shotgun (WGS) entry which is preliminary data.</text>
</comment>
<evidence type="ECO:0000313" key="2">
    <source>
        <dbReference type="EMBL" id="CAE6522184.1"/>
    </source>
</evidence>
<reference evidence="2" key="1">
    <citation type="submission" date="2021-01" db="EMBL/GenBank/DDBJ databases">
        <authorList>
            <person name="Kaushik A."/>
        </authorList>
    </citation>
    <scope>NUCLEOTIDE SEQUENCE</scope>
    <source>
        <strain evidence="2">Type strain: AG8-Rh-89/</strain>
    </source>
</reference>
<dbReference type="AlphaFoldDB" id="A0A8H3HDX3"/>
<accession>A0A8H3HDX3</accession>
<dbReference type="Proteomes" id="UP000663850">
    <property type="component" value="Unassembled WGS sequence"/>
</dbReference>
<protein>
    <recommendedName>
        <fullName evidence="4">Transmembrane protein</fullName>
    </recommendedName>
</protein>
<keyword evidence="1" id="KW-1133">Transmembrane helix</keyword>
<organism evidence="2 3">
    <name type="scientific">Rhizoctonia solani</name>
    <dbReference type="NCBI Taxonomy" id="456999"/>
    <lineage>
        <taxon>Eukaryota</taxon>
        <taxon>Fungi</taxon>
        <taxon>Dikarya</taxon>
        <taxon>Basidiomycota</taxon>
        <taxon>Agaricomycotina</taxon>
        <taxon>Agaricomycetes</taxon>
        <taxon>Cantharellales</taxon>
        <taxon>Ceratobasidiaceae</taxon>
        <taxon>Rhizoctonia</taxon>
    </lineage>
</organism>